<name>A0A0P7UJP6_SCLFO</name>
<feature type="region of interest" description="Disordered" evidence="1">
    <location>
        <begin position="1"/>
        <end position="50"/>
    </location>
</feature>
<accession>A0A0P7UJP6</accession>
<feature type="non-terminal residue" evidence="2">
    <location>
        <position position="85"/>
    </location>
</feature>
<dbReference type="EMBL" id="JARO02003556">
    <property type="protein sequence ID" value="KPP70262.1"/>
    <property type="molecule type" value="Genomic_DNA"/>
</dbReference>
<gene>
    <name evidence="2" type="ORF">Z043_110924</name>
</gene>
<evidence type="ECO:0000256" key="1">
    <source>
        <dbReference type="SAM" id="MobiDB-lite"/>
    </source>
</evidence>
<protein>
    <submittedName>
        <fullName evidence="2">Uncharacterized protein</fullName>
    </submittedName>
</protein>
<dbReference type="AlphaFoldDB" id="A0A0P7UJP6"/>
<organism evidence="2 3">
    <name type="scientific">Scleropages formosus</name>
    <name type="common">Asian bonytongue</name>
    <name type="synonym">Osteoglossum formosum</name>
    <dbReference type="NCBI Taxonomy" id="113540"/>
    <lineage>
        <taxon>Eukaryota</taxon>
        <taxon>Metazoa</taxon>
        <taxon>Chordata</taxon>
        <taxon>Craniata</taxon>
        <taxon>Vertebrata</taxon>
        <taxon>Euteleostomi</taxon>
        <taxon>Actinopterygii</taxon>
        <taxon>Neopterygii</taxon>
        <taxon>Teleostei</taxon>
        <taxon>Osteoglossocephala</taxon>
        <taxon>Osteoglossomorpha</taxon>
        <taxon>Osteoglossiformes</taxon>
        <taxon>Osteoglossidae</taxon>
        <taxon>Scleropages</taxon>
    </lineage>
</organism>
<evidence type="ECO:0000313" key="2">
    <source>
        <dbReference type="EMBL" id="KPP70262.1"/>
    </source>
</evidence>
<sequence>MPKLPETSENGGEQKNESSELHLAATLETSSPAALGRPGPSGREPASLGNWLQDLSFADRRAKSFSRSWSDPTPVKPESLHDSRD</sequence>
<evidence type="ECO:0000313" key="3">
    <source>
        <dbReference type="Proteomes" id="UP000034805"/>
    </source>
</evidence>
<reference evidence="2 3" key="1">
    <citation type="submission" date="2015-08" db="EMBL/GenBank/DDBJ databases">
        <title>The genome of the Asian arowana (Scleropages formosus).</title>
        <authorList>
            <person name="Tan M.H."/>
            <person name="Gan H.M."/>
            <person name="Croft L.J."/>
            <person name="Austin C.M."/>
        </authorList>
    </citation>
    <scope>NUCLEOTIDE SEQUENCE [LARGE SCALE GENOMIC DNA]</scope>
    <source>
        <strain evidence="2">Aro1</strain>
    </source>
</reference>
<dbReference type="Proteomes" id="UP000034805">
    <property type="component" value="Unassembled WGS sequence"/>
</dbReference>
<feature type="region of interest" description="Disordered" evidence="1">
    <location>
        <begin position="62"/>
        <end position="85"/>
    </location>
</feature>
<proteinExistence type="predicted"/>
<comment type="caution">
    <text evidence="2">The sequence shown here is derived from an EMBL/GenBank/DDBJ whole genome shotgun (WGS) entry which is preliminary data.</text>
</comment>